<keyword evidence="1" id="KW-0472">Membrane</keyword>
<dbReference type="Proteomes" id="UP000483261">
    <property type="component" value="Unassembled WGS sequence"/>
</dbReference>
<dbReference type="Pfam" id="PF08376">
    <property type="entry name" value="NIT"/>
    <property type="match status" value="1"/>
</dbReference>
<organism evidence="3 4">
    <name type="scientific">Nocardioides turkmenicus</name>
    <dbReference type="NCBI Taxonomy" id="2711220"/>
    <lineage>
        <taxon>Bacteria</taxon>
        <taxon>Bacillati</taxon>
        <taxon>Actinomycetota</taxon>
        <taxon>Actinomycetes</taxon>
        <taxon>Propionibacteriales</taxon>
        <taxon>Nocardioidaceae</taxon>
        <taxon>Nocardioides</taxon>
    </lineage>
</organism>
<evidence type="ECO:0000259" key="2">
    <source>
        <dbReference type="Pfam" id="PF08376"/>
    </source>
</evidence>
<evidence type="ECO:0000256" key="1">
    <source>
        <dbReference type="SAM" id="Phobius"/>
    </source>
</evidence>
<dbReference type="EMBL" id="JAALAA010000006">
    <property type="protein sequence ID" value="NGN92948.1"/>
    <property type="molecule type" value="Genomic_DNA"/>
</dbReference>
<keyword evidence="1" id="KW-1133">Transmembrane helix</keyword>
<dbReference type="RefSeq" id="WP_165110690.1">
    <property type="nucleotide sequence ID" value="NZ_JAALAA010000006.1"/>
</dbReference>
<name>A0A6M1R5Q5_9ACTN</name>
<protein>
    <recommendedName>
        <fullName evidence="2">Nitrate/nitrite sensing protein domain-containing protein</fullName>
    </recommendedName>
</protein>
<proteinExistence type="predicted"/>
<sequence>MNTFDDDTLLRDSLYRIGATAPVPLADPAEDVRRGRRRVRRTRLVATVGTVMAVGIIGIAGVALQPVIADRATDPAGSPTVTSTSSVRRAESVAQALPSTFDLAINVMFERDGALAGVPDVVMRPLQATTDEAITIWTAKAEQIDAGGDQELADVLGRIQQSLDGMPKTRSDIRDTARTQVAAAAAYGTLADDLLSLATLVPSVGDAEIDAQIEALGAIRPAFRSLGEERAIMMEALTKKREHSQALDMPAEPIGEDDLASLASAEATWRRSLADFYTATSERQREALDRITYNTASDGAIGVPAHRAVNQVLSTGSLDQVTMTPDAYTASCTELIRGLQKLFVAAANEIIDDLAALDR</sequence>
<comment type="caution">
    <text evidence="3">The sequence shown here is derived from an EMBL/GenBank/DDBJ whole genome shotgun (WGS) entry which is preliminary data.</text>
</comment>
<feature type="domain" description="Nitrate/nitrite sensing protein" evidence="2">
    <location>
        <begin position="126"/>
        <end position="349"/>
    </location>
</feature>
<dbReference type="AlphaFoldDB" id="A0A6M1R5Q5"/>
<accession>A0A6M1R5Q5</accession>
<evidence type="ECO:0000313" key="3">
    <source>
        <dbReference type="EMBL" id="NGN92948.1"/>
    </source>
</evidence>
<gene>
    <name evidence="3" type="ORF">G5C66_09390</name>
</gene>
<reference evidence="3 4" key="1">
    <citation type="submission" date="2020-02" db="EMBL/GenBank/DDBJ databases">
        <title>Whole-genome analyses of novel actinobacteria.</title>
        <authorList>
            <person name="Sahin N."/>
        </authorList>
    </citation>
    <scope>NUCLEOTIDE SEQUENCE [LARGE SCALE GENOMIC DNA]</scope>
    <source>
        <strain evidence="3 4">KC13</strain>
    </source>
</reference>
<evidence type="ECO:0000313" key="4">
    <source>
        <dbReference type="Proteomes" id="UP000483261"/>
    </source>
</evidence>
<keyword evidence="1" id="KW-0812">Transmembrane</keyword>
<feature type="transmembrane region" description="Helical" evidence="1">
    <location>
        <begin position="44"/>
        <end position="64"/>
    </location>
</feature>
<keyword evidence="4" id="KW-1185">Reference proteome</keyword>
<dbReference type="InterPro" id="IPR013587">
    <property type="entry name" value="Nitrate/nitrite_sensing"/>
</dbReference>